<dbReference type="SUPFAM" id="SSF88946">
    <property type="entry name" value="Sigma2 domain of RNA polymerase sigma factors"/>
    <property type="match status" value="1"/>
</dbReference>
<dbReference type="Gene3D" id="1.10.1740.10">
    <property type="match status" value="1"/>
</dbReference>
<accession>A0A4U6DCV6</accession>
<comment type="similarity">
    <text evidence="1">Belongs to the sigma-70 factor family. ECF subfamily.</text>
</comment>
<dbReference type="InterPro" id="IPR013325">
    <property type="entry name" value="RNA_pol_sigma_r2"/>
</dbReference>
<dbReference type="InterPro" id="IPR036388">
    <property type="entry name" value="WH-like_DNA-bd_sf"/>
</dbReference>
<dbReference type="Pfam" id="PF04542">
    <property type="entry name" value="Sigma70_r2"/>
    <property type="match status" value="1"/>
</dbReference>
<evidence type="ECO:0000256" key="3">
    <source>
        <dbReference type="ARBA" id="ARBA00023082"/>
    </source>
</evidence>
<reference evidence="7 8" key="1">
    <citation type="submission" date="2019-05" db="EMBL/GenBank/DDBJ databases">
        <title>Dyadobacter AR-3-8 sp. nov., isolated from arctic soil.</title>
        <authorList>
            <person name="Chaudhary D.K."/>
        </authorList>
    </citation>
    <scope>NUCLEOTIDE SEQUENCE [LARGE SCALE GENOMIC DNA]</scope>
    <source>
        <strain evidence="7 8">AR-3-8</strain>
    </source>
</reference>
<dbReference type="InterPro" id="IPR014284">
    <property type="entry name" value="RNA_pol_sigma-70_dom"/>
</dbReference>
<comment type="caution">
    <text evidence="7">The sequence shown here is derived from an EMBL/GenBank/DDBJ whole genome shotgun (WGS) entry which is preliminary data.</text>
</comment>
<dbReference type="InterPro" id="IPR013249">
    <property type="entry name" value="RNA_pol_sigma70_r4_t2"/>
</dbReference>
<evidence type="ECO:0000313" key="8">
    <source>
        <dbReference type="Proteomes" id="UP000304900"/>
    </source>
</evidence>
<sequence>MTRYDCQTDEELLELLKNSDEEAFTELFDRHWERISMYVSRVIKCRDDAQDIVQEIFISIWRRRGDISLKSTFLAYLLKSARNLSIRYIEKNINRENFVESLSEQMQSVDLSAISALELQELEAKVDQAIAKLPAKMQQVYHLSRRENLSYKDIAAQLGIAETTVKKQVSNALKQIRSEIETLSATSFMLAFFF</sequence>
<evidence type="ECO:0000256" key="4">
    <source>
        <dbReference type="ARBA" id="ARBA00023163"/>
    </source>
</evidence>
<dbReference type="OrthoDB" id="764811at2"/>
<evidence type="ECO:0000256" key="2">
    <source>
        <dbReference type="ARBA" id="ARBA00023015"/>
    </source>
</evidence>
<evidence type="ECO:0000256" key="1">
    <source>
        <dbReference type="ARBA" id="ARBA00010641"/>
    </source>
</evidence>
<dbReference type="PANTHER" id="PTHR43133">
    <property type="entry name" value="RNA POLYMERASE ECF-TYPE SIGMA FACTO"/>
    <property type="match status" value="1"/>
</dbReference>
<dbReference type="InterPro" id="IPR014327">
    <property type="entry name" value="RNA_pol_sigma70_bacteroid"/>
</dbReference>
<dbReference type="GO" id="GO:0006352">
    <property type="term" value="P:DNA-templated transcription initiation"/>
    <property type="evidence" value="ECO:0007669"/>
    <property type="project" value="InterPro"/>
</dbReference>
<dbReference type="AlphaFoldDB" id="A0A4U6DCV6"/>
<dbReference type="GO" id="GO:0003677">
    <property type="term" value="F:DNA binding"/>
    <property type="evidence" value="ECO:0007669"/>
    <property type="project" value="InterPro"/>
</dbReference>
<dbReference type="NCBIfam" id="TIGR02985">
    <property type="entry name" value="Sig70_bacteroi1"/>
    <property type="match status" value="1"/>
</dbReference>
<keyword evidence="2" id="KW-0805">Transcription regulation</keyword>
<feature type="domain" description="RNA polymerase sigma factor 70 region 4 type 2" evidence="6">
    <location>
        <begin position="125"/>
        <end position="176"/>
    </location>
</feature>
<evidence type="ECO:0000313" key="7">
    <source>
        <dbReference type="EMBL" id="TKT92204.1"/>
    </source>
</evidence>
<dbReference type="RefSeq" id="WP_137339749.1">
    <property type="nucleotide sequence ID" value="NZ_BSQH01000007.1"/>
</dbReference>
<protein>
    <submittedName>
        <fullName evidence="7">RNA polymerase sigma-70 factor</fullName>
    </submittedName>
</protein>
<dbReference type="InterPro" id="IPR039425">
    <property type="entry name" value="RNA_pol_sigma-70-like"/>
</dbReference>
<dbReference type="EMBL" id="SZVO01000004">
    <property type="protein sequence ID" value="TKT92204.1"/>
    <property type="molecule type" value="Genomic_DNA"/>
</dbReference>
<gene>
    <name evidence="7" type="ORF">FDK13_09435</name>
</gene>
<dbReference type="NCBIfam" id="TIGR02937">
    <property type="entry name" value="sigma70-ECF"/>
    <property type="match status" value="1"/>
</dbReference>
<keyword evidence="8" id="KW-1185">Reference proteome</keyword>
<dbReference type="SUPFAM" id="SSF88659">
    <property type="entry name" value="Sigma3 and sigma4 domains of RNA polymerase sigma factors"/>
    <property type="match status" value="1"/>
</dbReference>
<evidence type="ECO:0000259" key="5">
    <source>
        <dbReference type="Pfam" id="PF04542"/>
    </source>
</evidence>
<dbReference type="Pfam" id="PF08281">
    <property type="entry name" value="Sigma70_r4_2"/>
    <property type="match status" value="1"/>
</dbReference>
<dbReference type="InterPro" id="IPR013324">
    <property type="entry name" value="RNA_pol_sigma_r3/r4-like"/>
</dbReference>
<dbReference type="Gene3D" id="1.10.10.10">
    <property type="entry name" value="Winged helix-like DNA-binding domain superfamily/Winged helix DNA-binding domain"/>
    <property type="match status" value="1"/>
</dbReference>
<feature type="domain" description="RNA polymerase sigma-70 region 2" evidence="5">
    <location>
        <begin position="27"/>
        <end position="92"/>
    </location>
</feature>
<evidence type="ECO:0000259" key="6">
    <source>
        <dbReference type="Pfam" id="PF08281"/>
    </source>
</evidence>
<dbReference type="InterPro" id="IPR007627">
    <property type="entry name" value="RNA_pol_sigma70_r2"/>
</dbReference>
<keyword evidence="4" id="KW-0804">Transcription</keyword>
<proteinExistence type="inferred from homology"/>
<dbReference type="GO" id="GO:0016987">
    <property type="term" value="F:sigma factor activity"/>
    <property type="evidence" value="ECO:0007669"/>
    <property type="project" value="UniProtKB-KW"/>
</dbReference>
<organism evidence="7 8">
    <name type="scientific">Dyadobacter frigoris</name>
    <dbReference type="NCBI Taxonomy" id="2576211"/>
    <lineage>
        <taxon>Bacteria</taxon>
        <taxon>Pseudomonadati</taxon>
        <taxon>Bacteroidota</taxon>
        <taxon>Cytophagia</taxon>
        <taxon>Cytophagales</taxon>
        <taxon>Spirosomataceae</taxon>
        <taxon>Dyadobacter</taxon>
    </lineage>
</organism>
<dbReference type="CDD" id="cd06171">
    <property type="entry name" value="Sigma70_r4"/>
    <property type="match status" value="1"/>
</dbReference>
<dbReference type="Proteomes" id="UP000304900">
    <property type="component" value="Unassembled WGS sequence"/>
</dbReference>
<keyword evidence="3" id="KW-0731">Sigma factor</keyword>
<dbReference type="PANTHER" id="PTHR43133:SF46">
    <property type="entry name" value="RNA POLYMERASE SIGMA-70 FACTOR ECF SUBFAMILY"/>
    <property type="match status" value="1"/>
</dbReference>
<name>A0A4U6DCV6_9BACT</name>